<dbReference type="EC" id="5.6.2.1" evidence="3"/>
<dbReference type="GO" id="GO:0003917">
    <property type="term" value="F:DNA topoisomerase type I (single strand cut, ATP-independent) activity"/>
    <property type="evidence" value="ECO:0007669"/>
    <property type="project" value="UniProtKB-EC"/>
</dbReference>
<evidence type="ECO:0000256" key="1">
    <source>
        <dbReference type="ARBA" id="ARBA00000213"/>
    </source>
</evidence>
<dbReference type="InterPro" id="IPR013500">
    <property type="entry name" value="TopoI_cat_euk"/>
</dbReference>
<dbReference type="GO" id="GO:0006265">
    <property type="term" value="P:DNA topological change"/>
    <property type="evidence" value="ECO:0007669"/>
    <property type="project" value="InterPro"/>
</dbReference>
<keyword evidence="6 10" id="KW-0413">Isomerase</keyword>
<dbReference type="InterPro" id="IPR014711">
    <property type="entry name" value="TopoI_cat_a-hlx-sub_euk"/>
</dbReference>
<organism evidence="10 11">
    <name type="scientific">Aureimonas ureilytica</name>
    <dbReference type="NCBI Taxonomy" id="401562"/>
    <lineage>
        <taxon>Bacteria</taxon>
        <taxon>Pseudomonadati</taxon>
        <taxon>Pseudomonadota</taxon>
        <taxon>Alphaproteobacteria</taxon>
        <taxon>Hyphomicrobiales</taxon>
        <taxon>Aurantimonadaceae</taxon>
        <taxon>Aureimonas</taxon>
    </lineage>
</organism>
<evidence type="ECO:0000313" key="10">
    <source>
        <dbReference type="EMBL" id="KTQ95824.1"/>
    </source>
</evidence>
<dbReference type="InterPro" id="IPR051062">
    <property type="entry name" value="Topoisomerase_IB"/>
</dbReference>
<feature type="compositionally biased region" description="Pro residues" evidence="7">
    <location>
        <begin position="346"/>
        <end position="356"/>
    </location>
</feature>
<dbReference type="InterPro" id="IPR011010">
    <property type="entry name" value="DNA_brk_join_enz"/>
</dbReference>
<sequence length="356" mass="40290">MNKRLQFHADRLGLVMVDPASFEVEQRKHGKGRRICFSSGEAITDKRLKARVKALVLPPAWTNVRICVEENGHIQAVGRDEKGRIQYRYHDDWVNVRNAVKTERLLRFGRALPKLRGRIEKDLRRKALDRRTTSAVAARLIDVSAMRPGHEKYAQDGGRGVASLRKGNLTLKKSRAVLKFIGKSRKLNTVEIEDRNLVRSLEKMRAQRGKRLFRFQGEDARPRDLTATLLNDYLKDAAHAKISAKDFRTFHGSAEALRFLVEEVTPAEADTDAKRRRVIAKAMRAVSEVLRNTPAVARASYVHPEIVSAFEADKLPRDLLKGRCREGLTKAESGLMRFLEENATHPPKPGDAPKPA</sequence>
<dbReference type="GO" id="GO:0003677">
    <property type="term" value="F:DNA binding"/>
    <property type="evidence" value="ECO:0007669"/>
    <property type="project" value="UniProtKB-KW"/>
</dbReference>
<dbReference type="Gene3D" id="3.30.66.10">
    <property type="entry name" value="DNA topoisomerase I domain"/>
    <property type="match status" value="1"/>
</dbReference>
<feature type="region of interest" description="Disordered" evidence="7">
    <location>
        <begin position="335"/>
        <end position="356"/>
    </location>
</feature>
<dbReference type="AlphaFoldDB" id="A0A175RB42"/>
<evidence type="ECO:0000259" key="9">
    <source>
        <dbReference type="Pfam" id="PF21338"/>
    </source>
</evidence>
<evidence type="ECO:0000256" key="7">
    <source>
        <dbReference type="SAM" id="MobiDB-lite"/>
    </source>
</evidence>
<dbReference type="Proteomes" id="UP000078272">
    <property type="component" value="Unassembled WGS sequence"/>
</dbReference>
<name>A0A175RB42_9HYPH</name>
<dbReference type="PANTHER" id="PTHR10290">
    <property type="entry name" value="DNA TOPOISOMERASE I"/>
    <property type="match status" value="1"/>
</dbReference>
<dbReference type="InterPro" id="IPR035447">
    <property type="entry name" value="DNA_topo_I_N_sf"/>
</dbReference>
<protein>
    <recommendedName>
        <fullName evidence="3">DNA topoisomerase</fullName>
        <ecNumber evidence="3">5.6.2.1</ecNumber>
    </recommendedName>
</protein>
<dbReference type="SUPFAM" id="SSF55869">
    <property type="entry name" value="DNA topoisomerase I domain"/>
    <property type="match status" value="1"/>
</dbReference>
<gene>
    <name evidence="10" type="ORF">NS226_10510</name>
</gene>
<accession>A0A175RB42</accession>
<dbReference type="Gene3D" id="1.10.132.120">
    <property type="match status" value="1"/>
</dbReference>
<comment type="caution">
    <text evidence="10">The sequence shown here is derived from an EMBL/GenBank/DDBJ whole genome shotgun (WGS) entry which is preliminary data.</text>
</comment>
<dbReference type="EMBL" id="LDPZ01000020">
    <property type="protein sequence ID" value="KTQ95824.1"/>
    <property type="molecule type" value="Genomic_DNA"/>
</dbReference>
<dbReference type="PRINTS" id="PR00416">
    <property type="entry name" value="EUTPISMRASEI"/>
</dbReference>
<feature type="domain" description="DNA topoisomerase IB N-terminal" evidence="9">
    <location>
        <begin position="39"/>
        <end position="80"/>
    </location>
</feature>
<evidence type="ECO:0000313" key="11">
    <source>
        <dbReference type="Proteomes" id="UP000078272"/>
    </source>
</evidence>
<dbReference type="SUPFAM" id="SSF56349">
    <property type="entry name" value="DNA breaking-rejoining enzymes"/>
    <property type="match status" value="1"/>
</dbReference>
<evidence type="ECO:0000256" key="3">
    <source>
        <dbReference type="ARBA" id="ARBA00012891"/>
    </source>
</evidence>
<evidence type="ECO:0000259" key="8">
    <source>
        <dbReference type="Pfam" id="PF01028"/>
    </source>
</evidence>
<dbReference type="Pfam" id="PF01028">
    <property type="entry name" value="Topoisom_I"/>
    <property type="match status" value="1"/>
</dbReference>
<dbReference type="Gene3D" id="3.90.15.10">
    <property type="entry name" value="Topoisomerase I, Chain A, domain 3"/>
    <property type="match status" value="1"/>
</dbReference>
<comment type="catalytic activity">
    <reaction evidence="1">
        <text>ATP-independent breakage of single-stranded DNA, followed by passage and rejoining.</text>
        <dbReference type="EC" id="5.6.2.1"/>
    </reaction>
</comment>
<dbReference type="RefSeq" id="WP_058634950.1">
    <property type="nucleotide sequence ID" value="NZ_LDPZ01000020.1"/>
</dbReference>
<dbReference type="PROSITE" id="PS52038">
    <property type="entry name" value="TOPO_IB_2"/>
    <property type="match status" value="1"/>
</dbReference>
<evidence type="ECO:0000256" key="6">
    <source>
        <dbReference type="ARBA" id="ARBA00023235"/>
    </source>
</evidence>
<evidence type="ECO:0000256" key="5">
    <source>
        <dbReference type="ARBA" id="ARBA00023125"/>
    </source>
</evidence>
<keyword evidence="5" id="KW-0238">DNA-binding</keyword>
<comment type="similarity">
    <text evidence="2">Belongs to the type IB topoisomerase family.</text>
</comment>
<keyword evidence="4" id="KW-0799">Topoisomerase</keyword>
<dbReference type="STRING" id="401562.NS365_17265"/>
<evidence type="ECO:0000256" key="4">
    <source>
        <dbReference type="ARBA" id="ARBA00023029"/>
    </source>
</evidence>
<dbReference type="Pfam" id="PF21338">
    <property type="entry name" value="Top1B_N_bact"/>
    <property type="match status" value="1"/>
</dbReference>
<dbReference type="OrthoDB" id="9778962at2"/>
<dbReference type="InterPro" id="IPR001631">
    <property type="entry name" value="TopoI"/>
</dbReference>
<evidence type="ECO:0000256" key="2">
    <source>
        <dbReference type="ARBA" id="ARBA00006645"/>
    </source>
</evidence>
<dbReference type="InterPro" id="IPR049331">
    <property type="entry name" value="Top1B_N_bact"/>
</dbReference>
<dbReference type="PATRIC" id="fig|401562.3.peg.1578"/>
<feature type="domain" description="DNA topoisomerase I catalytic core eukaryotic-type" evidence="8">
    <location>
        <begin position="97"/>
        <end position="304"/>
    </location>
</feature>
<reference evidence="10 11" key="1">
    <citation type="journal article" date="2016" name="Front. Microbiol.">
        <title>Genomic Resource of Rice Seed Associated Bacteria.</title>
        <authorList>
            <person name="Midha S."/>
            <person name="Bansal K."/>
            <person name="Sharma S."/>
            <person name="Kumar N."/>
            <person name="Patil P.P."/>
            <person name="Chaudhry V."/>
            <person name="Patil P.B."/>
        </authorList>
    </citation>
    <scope>NUCLEOTIDE SEQUENCE [LARGE SCALE GENOMIC DNA]</scope>
    <source>
        <strain evidence="10 11">NS226</strain>
    </source>
</reference>
<dbReference type="PANTHER" id="PTHR10290:SF3">
    <property type="entry name" value="DNA TOPOISOMERASE 1"/>
    <property type="match status" value="1"/>
</dbReference>
<proteinExistence type="inferred from homology"/>